<sequence length="87" mass="9817">MGFQGDSGVNVPLGAVATATIKLDILTKAFKYFNKSMTLMFRFTRVNSDLTPFVQEEKSACLPLCYFGNFSLRYPASDINHQDRTNR</sequence>
<evidence type="ECO:0000313" key="1">
    <source>
        <dbReference type="EMBL" id="REL35951.1"/>
    </source>
</evidence>
<reference evidence="1 2" key="1">
    <citation type="submission" date="2018-08" db="EMBL/GenBank/DDBJ databases">
        <title>Thalassotalea euphylliae genome.</title>
        <authorList>
            <person name="Summers S."/>
            <person name="Rice S.A."/>
            <person name="Freckelton M.L."/>
            <person name="Nedved B.T."/>
            <person name="Hadfield M.G."/>
        </authorList>
    </citation>
    <scope>NUCLEOTIDE SEQUENCE [LARGE SCALE GENOMIC DNA]</scope>
    <source>
        <strain evidence="1 2">H2</strain>
    </source>
</reference>
<dbReference type="AlphaFoldDB" id="A0A3E0UFY2"/>
<gene>
    <name evidence="1" type="ORF">DXX92_11780</name>
</gene>
<protein>
    <submittedName>
        <fullName evidence="1">Uncharacterized protein</fullName>
    </submittedName>
</protein>
<proteinExistence type="predicted"/>
<name>A0A3E0UFY2_9GAMM</name>
<evidence type="ECO:0000313" key="2">
    <source>
        <dbReference type="Proteomes" id="UP000256999"/>
    </source>
</evidence>
<dbReference type="Proteomes" id="UP000256999">
    <property type="component" value="Unassembled WGS sequence"/>
</dbReference>
<organism evidence="1 2">
    <name type="scientific">Thalassotalea euphylliae</name>
    <dbReference type="NCBI Taxonomy" id="1655234"/>
    <lineage>
        <taxon>Bacteria</taxon>
        <taxon>Pseudomonadati</taxon>
        <taxon>Pseudomonadota</taxon>
        <taxon>Gammaproteobacteria</taxon>
        <taxon>Alteromonadales</taxon>
        <taxon>Colwelliaceae</taxon>
        <taxon>Thalassotalea</taxon>
    </lineage>
</organism>
<comment type="caution">
    <text evidence="1">The sequence shown here is derived from an EMBL/GenBank/DDBJ whole genome shotgun (WGS) entry which is preliminary data.</text>
</comment>
<accession>A0A3E0UFY2</accession>
<dbReference type="EMBL" id="QUOV01000001">
    <property type="protein sequence ID" value="REL35951.1"/>
    <property type="molecule type" value="Genomic_DNA"/>
</dbReference>